<evidence type="ECO:0000313" key="2">
    <source>
        <dbReference type="Proteomes" id="UP001081283"/>
    </source>
</evidence>
<accession>A0ABT3YIY5</accession>
<organism evidence="1 2">
    <name type="scientific">Hoeflea ulvae</name>
    <dbReference type="NCBI Taxonomy" id="2983764"/>
    <lineage>
        <taxon>Bacteria</taxon>
        <taxon>Pseudomonadati</taxon>
        <taxon>Pseudomonadota</taxon>
        <taxon>Alphaproteobacteria</taxon>
        <taxon>Hyphomicrobiales</taxon>
        <taxon>Rhizobiaceae</taxon>
        <taxon>Hoeflea</taxon>
    </lineage>
</organism>
<protein>
    <recommendedName>
        <fullName evidence="3">N-acetyltransferase domain-containing protein</fullName>
    </recommendedName>
</protein>
<comment type="caution">
    <text evidence="1">The sequence shown here is derived from an EMBL/GenBank/DDBJ whole genome shotgun (WGS) entry which is preliminary data.</text>
</comment>
<gene>
    <name evidence="1" type="ORF">OEG82_16980</name>
</gene>
<reference evidence="1" key="1">
    <citation type="submission" date="2022-10" db="EMBL/GenBank/DDBJ databases">
        <title>Hoeflea sp. J2-29, isolated from marine algae.</title>
        <authorList>
            <person name="Kristyanto S."/>
            <person name="Kim J.M."/>
            <person name="Jeon C.O."/>
        </authorList>
    </citation>
    <scope>NUCLEOTIDE SEQUENCE</scope>
    <source>
        <strain evidence="1">J2-29</strain>
    </source>
</reference>
<evidence type="ECO:0000313" key="1">
    <source>
        <dbReference type="EMBL" id="MCY0095700.1"/>
    </source>
</evidence>
<dbReference type="Proteomes" id="UP001081283">
    <property type="component" value="Unassembled WGS sequence"/>
</dbReference>
<dbReference type="EMBL" id="JAOVZQ010000001">
    <property type="protein sequence ID" value="MCY0095700.1"/>
    <property type="molecule type" value="Genomic_DNA"/>
</dbReference>
<sequence length="239" mass="25575">MTVDPRALSAAGNNADLYAAMFASHGLASKRLPHVFVGIDRPPPYYSNLTVLAPGHGDEIAAELRVLGKKFAGALGVKDSFCELDPAPLGFEILFGASWIWRAAGVPASLDGWERIADQAGLELWEETWKNTGSPTRQRMFRPSLLERPDIAFLGRREGGEIVSGCIANLSGDCVGISNVFSKTPPDGLFVQAAAAVASLAPHLPITGYESGEDLQQARRAGFETVGDLRILVSRAARM</sequence>
<dbReference type="RefSeq" id="WP_267613576.1">
    <property type="nucleotide sequence ID" value="NZ_JAOVZQ010000001.1"/>
</dbReference>
<name>A0ABT3YIY5_9HYPH</name>
<keyword evidence="2" id="KW-1185">Reference proteome</keyword>
<evidence type="ECO:0008006" key="3">
    <source>
        <dbReference type="Google" id="ProtNLM"/>
    </source>
</evidence>
<proteinExistence type="predicted"/>